<keyword evidence="10" id="KW-1015">Disulfide bond</keyword>
<evidence type="ECO:0000256" key="9">
    <source>
        <dbReference type="ARBA" id="ARBA00023033"/>
    </source>
</evidence>
<evidence type="ECO:0000256" key="7">
    <source>
        <dbReference type="ARBA" id="ARBA00023002"/>
    </source>
</evidence>
<feature type="chain" id="PRO_5021205108" description="lytic cellulose monooxygenase (C4-dehydrogenating)" evidence="16">
    <location>
        <begin position="20"/>
        <end position="243"/>
    </location>
</feature>
<proteinExistence type="inferred from homology"/>
<keyword evidence="19" id="KW-1185">Reference proteome</keyword>
<keyword evidence="11" id="KW-0119">Carbohydrate metabolism</keyword>
<keyword evidence="3" id="KW-0964">Secreted</keyword>
<sequence>MKGLAIASAILGSASMAAAHATFQQLWVDGVDQDTKCARLPPSNSPVTDVTSPNIRCNVGGAKGVSGVCEATAGKTMAVEMHQQPGDRKCSTEAIGGNHFGPVMVYMSRVDDAAAADGSGSWFKVDEFGYDADNKTWGTDVLNAGCGKRTFTVPAHLPAGDYLVRAEAIALHTASQVGGAQFYMTCYQVKLSSSGSQLPDGVSLPGAYKATDPGIKVDIWGNGFKSYEEPGPAKIADSYFRRR</sequence>
<keyword evidence="5 16" id="KW-0732">Signal</keyword>
<dbReference type="OrthoDB" id="3238762at2759"/>
<dbReference type="GO" id="GO:0004497">
    <property type="term" value="F:monooxygenase activity"/>
    <property type="evidence" value="ECO:0007669"/>
    <property type="project" value="UniProtKB-KW"/>
</dbReference>
<keyword evidence="12" id="KW-0624">Polysaccharide degradation</keyword>
<dbReference type="AlphaFoldDB" id="A0A507AZ95"/>
<dbReference type="EMBL" id="SKBQ01000046">
    <property type="protein sequence ID" value="TPX11764.1"/>
    <property type="molecule type" value="Genomic_DNA"/>
</dbReference>
<dbReference type="Pfam" id="PF03443">
    <property type="entry name" value="AA9"/>
    <property type="match status" value="1"/>
</dbReference>
<dbReference type="GO" id="GO:0005576">
    <property type="term" value="C:extracellular region"/>
    <property type="evidence" value="ECO:0007669"/>
    <property type="project" value="UniProtKB-SubCell"/>
</dbReference>
<dbReference type="EC" id="1.14.99.56" evidence="15"/>
<dbReference type="GO" id="GO:0046872">
    <property type="term" value="F:metal ion binding"/>
    <property type="evidence" value="ECO:0007669"/>
    <property type="project" value="UniProtKB-KW"/>
</dbReference>
<reference evidence="18 19" key="1">
    <citation type="submission" date="2019-06" db="EMBL/GenBank/DDBJ databases">
        <title>Draft genome sequence of the filamentous fungus Phialemoniopsis curvata isolated from diesel fuel.</title>
        <authorList>
            <person name="Varaljay V.A."/>
            <person name="Lyon W.J."/>
            <person name="Crouch A.L."/>
            <person name="Drake C.E."/>
            <person name="Hollomon J.M."/>
            <person name="Nadeau L.J."/>
            <person name="Nunn H.S."/>
            <person name="Stevenson B.S."/>
            <person name="Bojanowski C.L."/>
            <person name="Crookes-Goodson W.J."/>
        </authorList>
    </citation>
    <scope>NUCLEOTIDE SEQUENCE [LARGE SCALE GENOMIC DNA]</scope>
    <source>
        <strain evidence="18 19">D216</strain>
    </source>
</reference>
<dbReference type="RefSeq" id="XP_030993475.1">
    <property type="nucleotide sequence ID" value="XM_031142252.1"/>
</dbReference>
<dbReference type="Proteomes" id="UP000319257">
    <property type="component" value="Unassembled WGS sequence"/>
</dbReference>
<comment type="caution">
    <text evidence="18">The sequence shown here is derived from an EMBL/GenBank/DDBJ whole genome shotgun (WGS) entry which is preliminary data.</text>
</comment>
<comment type="catalytic activity">
    <reaction evidence="14">
        <text>[(1-&gt;4)-beta-D-glucosyl]n+m + reduced acceptor + O2 = 4-dehydro-beta-D-glucosyl-[(1-&gt;4)-beta-D-glucosyl]n-1 + [(1-&gt;4)-beta-D-glucosyl]m + acceptor + H2O.</text>
        <dbReference type="EC" id="1.14.99.56"/>
    </reaction>
</comment>
<evidence type="ECO:0000256" key="14">
    <source>
        <dbReference type="ARBA" id="ARBA00045077"/>
    </source>
</evidence>
<feature type="domain" description="Auxiliary Activity family 9 catalytic" evidence="17">
    <location>
        <begin position="20"/>
        <end position="221"/>
    </location>
</feature>
<dbReference type="PANTHER" id="PTHR33353">
    <property type="entry name" value="PUTATIVE (AFU_ORTHOLOGUE AFUA_1G12560)-RELATED"/>
    <property type="match status" value="1"/>
</dbReference>
<evidence type="ECO:0000256" key="13">
    <source>
        <dbReference type="ARBA" id="ARBA00044502"/>
    </source>
</evidence>
<dbReference type="PANTHER" id="PTHR33353:SF9">
    <property type="entry name" value="ENDOGLUCANASE II"/>
    <property type="match status" value="1"/>
</dbReference>
<keyword evidence="9" id="KW-0503">Monooxygenase</keyword>
<dbReference type="InterPro" id="IPR005103">
    <property type="entry name" value="AA9_LPMO"/>
</dbReference>
<gene>
    <name evidence="18" type="ORF">E0L32_007501</name>
</gene>
<evidence type="ECO:0000259" key="17">
    <source>
        <dbReference type="Pfam" id="PF03443"/>
    </source>
</evidence>
<accession>A0A507AZ95</accession>
<evidence type="ECO:0000256" key="2">
    <source>
        <dbReference type="ARBA" id="ARBA00004613"/>
    </source>
</evidence>
<evidence type="ECO:0000256" key="10">
    <source>
        <dbReference type="ARBA" id="ARBA00023157"/>
    </source>
</evidence>
<feature type="signal peptide" evidence="16">
    <location>
        <begin position="1"/>
        <end position="19"/>
    </location>
</feature>
<dbReference type="GO" id="GO:0030245">
    <property type="term" value="P:cellulose catabolic process"/>
    <property type="evidence" value="ECO:0007669"/>
    <property type="project" value="UniProtKB-KW"/>
</dbReference>
<evidence type="ECO:0000256" key="3">
    <source>
        <dbReference type="ARBA" id="ARBA00022525"/>
    </source>
</evidence>
<dbReference type="InParanoid" id="A0A507AZ95"/>
<dbReference type="GeneID" id="41974948"/>
<comment type="subcellular location">
    <subcellularLocation>
        <location evidence="2">Secreted</location>
    </subcellularLocation>
</comment>
<evidence type="ECO:0000256" key="4">
    <source>
        <dbReference type="ARBA" id="ARBA00022723"/>
    </source>
</evidence>
<keyword evidence="7" id="KW-0560">Oxidoreductase</keyword>
<dbReference type="STRING" id="1093900.A0A507AZ95"/>
<dbReference type="Gene3D" id="2.70.50.70">
    <property type="match status" value="1"/>
</dbReference>
<comment type="similarity">
    <text evidence="13">Belongs to the polysaccharide monooxygenase AA9 family.</text>
</comment>
<evidence type="ECO:0000256" key="6">
    <source>
        <dbReference type="ARBA" id="ARBA00023001"/>
    </source>
</evidence>
<evidence type="ECO:0000256" key="12">
    <source>
        <dbReference type="ARBA" id="ARBA00023326"/>
    </source>
</evidence>
<evidence type="ECO:0000256" key="16">
    <source>
        <dbReference type="SAM" id="SignalP"/>
    </source>
</evidence>
<evidence type="ECO:0000256" key="5">
    <source>
        <dbReference type="ARBA" id="ARBA00022729"/>
    </source>
</evidence>
<comment type="cofactor">
    <cofactor evidence="1">
        <name>Cu(2+)</name>
        <dbReference type="ChEBI" id="CHEBI:29036"/>
    </cofactor>
</comment>
<evidence type="ECO:0000313" key="18">
    <source>
        <dbReference type="EMBL" id="TPX11764.1"/>
    </source>
</evidence>
<evidence type="ECO:0000313" key="19">
    <source>
        <dbReference type="Proteomes" id="UP000319257"/>
    </source>
</evidence>
<keyword evidence="8" id="KW-0186">Copper</keyword>
<keyword evidence="6" id="KW-0136">Cellulose degradation</keyword>
<evidence type="ECO:0000256" key="11">
    <source>
        <dbReference type="ARBA" id="ARBA00023277"/>
    </source>
</evidence>
<name>A0A507AZ95_9PEZI</name>
<evidence type="ECO:0000256" key="8">
    <source>
        <dbReference type="ARBA" id="ARBA00023008"/>
    </source>
</evidence>
<keyword evidence="4" id="KW-0479">Metal-binding</keyword>
<organism evidence="18 19">
    <name type="scientific">Thyridium curvatum</name>
    <dbReference type="NCBI Taxonomy" id="1093900"/>
    <lineage>
        <taxon>Eukaryota</taxon>
        <taxon>Fungi</taxon>
        <taxon>Dikarya</taxon>
        <taxon>Ascomycota</taxon>
        <taxon>Pezizomycotina</taxon>
        <taxon>Sordariomycetes</taxon>
        <taxon>Sordariomycetidae</taxon>
        <taxon>Thyridiales</taxon>
        <taxon>Thyridiaceae</taxon>
        <taxon>Thyridium</taxon>
    </lineage>
</organism>
<dbReference type="CDD" id="cd21175">
    <property type="entry name" value="LPMO_AA9"/>
    <property type="match status" value="1"/>
</dbReference>
<protein>
    <recommendedName>
        <fullName evidence="15">lytic cellulose monooxygenase (C4-dehydrogenating)</fullName>
        <ecNumber evidence="15">1.14.99.56</ecNumber>
    </recommendedName>
</protein>
<evidence type="ECO:0000256" key="15">
    <source>
        <dbReference type="ARBA" id="ARBA00047174"/>
    </source>
</evidence>
<dbReference type="InterPro" id="IPR049892">
    <property type="entry name" value="AA9"/>
</dbReference>
<evidence type="ECO:0000256" key="1">
    <source>
        <dbReference type="ARBA" id="ARBA00001973"/>
    </source>
</evidence>